<protein>
    <submittedName>
        <fullName evidence="1">Unannotated protein</fullName>
    </submittedName>
</protein>
<reference evidence="1" key="1">
    <citation type="submission" date="2020-05" db="EMBL/GenBank/DDBJ databases">
        <authorList>
            <person name="Chiriac C."/>
            <person name="Salcher M."/>
            <person name="Ghai R."/>
            <person name="Kavagutti S V."/>
        </authorList>
    </citation>
    <scope>NUCLEOTIDE SEQUENCE</scope>
</reference>
<sequence length="63" mass="6340">MPALLHAFDASMIAVICGTPTPATTRVVQIDPGPTPTLTASAPALISACAPARVAMLPPMISI</sequence>
<accession>A0A6J6C878</accession>
<dbReference type="EMBL" id="CAEZSP010000048">
    <property type="protein sequence ID" value="CAB4547227.1"/>
    <property type="molecule type" value="Genomic_DNA"/>
</dbReference>
<proteinExistence type="predicted"/>
<organism evidence="1">
    <name type="scientific">freshwater metagenome</name>
    <dbReference type="NCBI Taxonomy" id="449393"/>
    <lineage>
        <taxon>unclassified sequences</taxon>
        <taxon>metagenomes</taxon>
        <taxon>ecological metagenomes</taxon>
    </lineage>
</organism>
<dbReference type="AlphaFoldDB" id="A0A6J6C878"/>
<gene>
    <name evidence="1" type="ORF">UFOPK1440_00875</name>
</gene>
<name>A0A6J6C878_9ZZZZ</name>
<evidence type="ECO:0000313" key="1">
    <source>
        <dbReference type="EMBL" id="CAB4547227.1"/>
    </source>
</evidence>